<dbReference type="Pfam" id="PF03372">
    <property type="entry name" value="Exo_endo_phos"/>
    <property type="match status" value="1"/>
</dbReference>
<name>A0A0A1DVD9_NOCSI</name>
<dbReference type="GO" id="GO:0016798">
    <property type="term" value="F:hydrolase activity, acting on glycosyl bonds"/>
    <property type="evidence" value="ECO:0007669"/>
    <property type="project" value="UniProtKB-KW"/>
</dbReference>
<dbReference type="EMBL" id="CP009896">
    <property type="protein sequence ID" value="AIY19415.1"/>
    <property type="molecule type" value="Genomic_DNA"/>
</dbReference>
<reference evidence="11 12" key="1">
    <citation type="journal article" date="2015" name="Genome Announc.">
        <title>Complete Genome Sequence of Steroid-Transforming Nocardioides simplex VKM Ac-2033D.</title>
        <authorList>
            <person name="Shtratnikova V.Y."/>
            <person name="Schelkunov M.I."/>
            <person name="Pekov Y.A."/>
            <person name="Fokina V.V."/>
            <person name="Logacheva M.D."/>
            <person name="Sokolov S.L."/>
            <person name="Bragin E.Y."/>
            <person name="Ashapkin V.V."/>
            <person name="Donova M.V."/>
        </authorList>
    </citation>
    <scope>NUCLEOTIDE SEQUENCE [LARGE SCALE GENOMIC DNA]</scope>
    <source>
        <strain evidence="11 12">VKM Ac-2033D</strain>
    </source>
</reference>
<dbReference type="GeneID" id="96612266"/>
<keyword evidence="6" id="KW-0378">Hydrolase</keyword>
<dbReference type="InterPro" id="IPR003961">
    <property type="entry name" value="FN3_dom"/>
</dbReference>
<dbReference type="Gene3D" id="3.60.10.10">
    <property type="entry name" value="Endonuclease/exonuclease/phosphatase"/>
    <property type="match status" value="1"/>
</dbReference>
<keyword evidence="12" id="KW-1185">Reference proteome</keyword>
<dbReference type="Gene3D" id="2.60.40.10">
    <property type="entry name" value="Immunoglobulins"/>
    <property type="match status" value="2"/>
</dbReference>
<evidence type="ECO:0000256" key="4">
    <source>
        <dbReference type="ARBA" id="ARBA00022723"/>
    </source>
</evidence>
<keyword evidence="8" id="KW-0234">DNA repair</keyword>
<evidence type="ECO:0000256" key="3">
    <source>
        <dbReference type="ARBA" id="ARBA00022722"/>
    </source>
</evidence>
<keyword evidence="9" id="KW-0326">Glycosidase</keyword>
<dbReference type="AlphaFoldDB" id="A0A0A1DVD9"/>
<dbReference type="PROSITE" id="PS50853">
    <property type="entry name" value="FN3"/>
    <property type="match status" value="2"/>
</dbReference>
<evidence type="ECO:0000256" key="2">
    <source>
        <dbReference type="ARBA" id="ARBA00001946"/>
    </source>
</evidence>
<keyword evidence="10" id="KW-0624">Polysaccharide degradation</keyword>
<evidence type="ECO:0000256" key="6">
    <source>
        <dbReference type="ARBA" id="ARBA00022801"/>
    </source>
</evidence>
<dbReference type="GO" id="GO:0046872">
    <property type="term" value="F:metal ion binding"/>
    <property type="evidence" value="ECO:0007669"/>
    <property type="project" value="UniProtKB-KW"/>
</dbReference>
<dbReference type="RefSeq" id="WP_038682591.1">
    <property type="nucleotide sequence ID" value="NZ_BJMC01000020.1"/>
</dbReference>
<dbReference type="InterPro" id="IPR036116">
    <property type="entry name" value="FN3_sf"/>
</dbReference>
<dbReference type="InterPro" id="IPR036691">
    <property type="entry name" value="Endo/exonu/phosph_ase_sf"/>
</dbReference>
<dbReference type="InterPro" id="IPR051547">
    <property type="entry name" value="TDP2-like"/>
</dbReference>
<comment type="cofactor">
    <cofactor evidence="2">
        <name>Mg(2+)</name>
        <dbReference type="ChEBI" id="CHEBI:18420"/>
    </cofactor>
</comment>
<gene>
    <name evidence="11" type="ORF">KR76_26355</name>
</gene>
<keyword evidence="7" id="KW-0460">Magnesium</keyword>
<evidence type="ECO:0000256" key="1">
    <source>
        <dbReference type="ARBA" id="ARBA00001936"/>
    </source>
</evidence>
<proteinExistence type="predicted"/>
<evidence type="ECO:0000256" key="7">
    <source>
        <dbReference type="ARBA" id="ARBA00022842"/>
    </source>
</evidence>
<evidence type="ECO:0000313" key="12">
    <source>
        <dbReference type="Proteomes" id="UP000030300"/>
    </source>
</evidence>
<sequence>MTPTCSRSRTHTAVVVLATIATAVALLGALPAPAADAARAAAPGKAKHVRLVQPTVSGDRAGLTVKWNRAKRARTYRVRWSTSPTMAGAQATSTRGRSVVLRNLAQGVTYCAQVRAKAGKQKGPWSRAVCRTTPRLDPVGAPWVSGQVVQGTAPSTVAVTFSWPRVAGATGYQVDYAPGTGSVQSNRKKKTVKADISGSRTVRGLTPGGTYCFQVRALSKWGTGLRSTTGCRLLTRAERTVPPRAFALDFATWNVCSTMCSKPSWAKRQVAVRDRILRMNADVVAVQEAIAATPYLTANLGGYTRGCQVGDGTTAQGNTVGRQALYVRTSTYRVVPGTNQGIIFSQVGDVYPSHGACWVEVQDIRTGQHVVVASVHLVHPIGTKYDKGRDRQTLQLLAAIAQRYAGKPMPPVALAGDFNSHRQRAYDGPRVRLEANGYRDSFDVAARFLTPSYRNSAHGWATTPLVTPRTGNHLDRVFTSAGIHAASWRIDEPMTADGRYYAGLLSDHSPVITSLRIPY</sequence>
<evidence type="ECO:0000313" key="11">
    <source>
        <dbReference type="EMBL" id="AIY19415.1"/>
    </source>
</evidence>
<dbReference type="eggNOG" id="COG3568">
    <property type="taxonomic scope" value="Bacteria"/>
</dbReference>
<accession>A0A0A1DVD9</accession>
<evidence type="ECO:0000256" key="9">
    <source>
        <dbReference type="ARBA" id="ARBA00023295"/>
    </source>
</evidence>
<keyword evidence="10" id="KW-0119">Carbohydrate metabolism</keyword>
<dbReference type="CDD" id="cd00063">
    <property type="entry name" value="FN3"/>
    <property type="match status" value="2"/>
</dbReference>
<dbReference type="STRING" id="2045.KR76_26355"/>
<comment type="cofactor">
    <cofactor evidence="1">
        <name>Mn(2+)</name>
        <dbReference type="ChEBI" id="CHEBI:29035"/>
    </cofactor>
</comment>
<evidence type="ECO:0000256" key="5">
    <source>
        <dbReference type="ARBA" id="ARBA00022763"/>
    </source>
</evidence>
<dbReference type="HOGENOM" id="CLU_524607_0_0_11"/>
<evidence type="ECO:0000256" key="8">
    <source>
        <dbReference type="ARBA" id="ARBA00023204"/>
    </source>
</evidence>
<keyword evidence="4" id="KW-0479">Metal-binding</keyword>
<dbReference type="Proteomes" id="UP000030300">
    <property type="component" value="Chromosome"/>
</dbReference>
<organism evidence="11 12">
    <name type="scientific">Nocardioides simplex</name>
    <name type="common">Arthrobacter simplex</name>
    <dbReference type="NCBI Taxonomy" id="2045"/>
    <lineage>
        <taxon>Bacteria</taxon>
        <taxon>Bacillati</taxon>
        <taxon>Actinomycetota</taxon>
        <taxon>Actinomycetes</taxon>
        <taxon>Propionibacteriales</taxon>
        <taxon>Nocardioidaceae</taxon>
        <taxon>Pimelobacter</taxon>
    </lineage>
</organism>
<dbReference type="OrthoDB" id="4013874at2"/>
<dbReference type="SUPFAM" id="SSF49265">
    <property type="entry name" value="Fibronectin type III"/>
    <property type="match status" value="1"/>
</dbReference>
<dbReference type="InterPro" id="IPR013783">
    <property type="entry name" value="Ig-like_fold"/>
</dbReference>
<protein>
    <submittedName>
        <fullName evidence="11">Uncharacterized protein</fullName>
    </submittedName>
</protein>
<evidence type="ECO:0000256" key="10">
    <source>
        <dbReference type="ARBA" id="ARBA00023326"/>
    </source>
</evidence>
<dbReference type="SUPFAM" id="SSF56219">
    <property type="entry name" value="DNase I-like"/>
    <property type="match status" value="1"/>
</dbReference>
<dbReference type="PANTHER" id="PTHR15822">
    <property type="entry name" value="TRAF AND TNF RECEPTOR-ASSOCIATED PROTEIN"/>
    <property type="match status" value="1"/>
</dbReference>
<dbReference type="Pfam" id="PF00041">
    <property type="entry name" value="fn3"/>
    <property type="match status" value="2"/>
</dbReference>
<dbReference type="SMART" id="SM00060">
    <property type="entry name" value="FN3"/>
    <property type="match status" value="2"/>
</dbReference>
<dbReference type="PANTHER" id="PTHR15822:SF4">
    <property type="entry name" value="TYROSYL-DNA PHOSPHODIESTERASE 2"/>
    <property type="match status" value="1"/>
</dbReference>
<dbReference type="GO" id="GO:0006281">
    <property type="term" value="P:DNA repair"/>
    <property type="evidence" value="ECO:0007669"/>
    <property type="project" value="UniProtKB-KW"/>
</dbReference>
<keyword evidence="3" id="KW-0540">Nuclease</keyword>
<keyword evidence="5" id="KW-0227">DNA damage</keyword>
<dbReference type="GO" id="GO:0000272">
    <property type="term" value="P:polysaccharide catabolic process"/>
    <property type="evidence" value="ECO:0007669"/>
    <property type="project" value="UniProtKB-KW"/>
</dbReference>
<dbReference type="KEGG" id="psim:KR76_26355"/>
<dbReference type="GO" id="GO:0004518">
    <property type="term" value="F:nuclease activity"/>
    <property type="evidence" value="ECO:0007669"/>
    <property type="project" value="UniProtKB-KW"/>
</dbReference>
<dbReference type="InterPro" id="IPR005135">
    <property type="entry name" value="Endo/exonuclease/phosphatase"/>
</dbReference>